<feature type="transmembrane region" description="Helical" evidence="7">
    <location>
        <begin position="85"/>
        <end position="106"/>
    </location>
</feature>
<evidence type="ECO:0000256" key="4">
    <source>
        <dbReference type="ARBA" id="ARBA00023136"/>
    </source>
</evidence>
<evidence type="ECO:0000256" key="7">
    <source>
        <dbReference type="SAM" id="Phobius"/>
    </source>
</evidence>
<dbReference type="PANTHER" id="PTHR33048">
    <property type="entry name" value="PTH11-LIKE INTEGRAL MEMBRANE PROTEIN (AFU_ORTHOLOGUE AFUA_5G11245)"/>
    <property type="match status" value="1"/>
</dbReference>
<feature type="transmembrane region" description="Helical" evidence="7">
    <location>
        <begin position="51"/>
        <end position="73"/>
    </location>
</feature>
<keyword evidence="4 7" id="KW-0472">Membrane</keyword>
<comment type="similarity">
    <text evidence="5">Belongs to the SAT4 family.</text>
</comment>
<feature type="transmembrane region" description="Helical" evidence="7">
    <location>
        <begin position="165"/>
        <end position="184"/>
    </location>
</feature>
<organism evidence="9 10">
    <name type="scientific">Myriangium duriaei CBS 260.36</name>
    <dbReference type="NCBI Taxonomy" id="1168546"/>
    <lineage>
        <taxon>Eukaryota</taxon>
        <taxon>Fungi</taxon>
        <taxon>Dikarya</taxon>
        <taxon>Ascomycota</taxon>
        <taxon>Pezizomycotina</taxon>
        <taxon>Dothideomycetes</taxon>
        <taxon>Dothideomycetidae</taxon>
        <taxon>Myriangiales</taxon>
        <taxon>Myriangiaceae</taxon>
        <taxon>Myriangium</taxon>
    </lineage>
</organism>
<evidence type="ECO:0000256" key="1">
    <source>
        <dbReference type="ARBA" id="ARBA00004141"/>
    </source>
</evidence>
<name>A0A9P4J327_9PEZI</name>
<dbReference type="Pfam" id="PF20684">
    <property type="entry name" value="Fung_rhodopsin"/>
    <property type="match status" value="1"/>
</dbReference>
<dbReference type="Proteomes" id="UP000799439">
    <property type="component" value="Unassembled WGS sequence"/>
</dbReference>
<evidence type="ECO:0000259" key="8">
    <source>
        <dbReference type="Pfam" id="PF20684"/>
    </source>
</evidence>
<evidence type="ECO:0000313" key="9">
    <source>
        <dbReference type="EMBL" id="KAF2151503.1"/>
    </source>
</evidence>
<keyword evidence="2 7" id="KW-0812">Transmembrane</keyword>
<sequence>MSRQSSKFADFCLEIAFSASCVVDAGSWKALKDKGFANGNPRATLLGRLVTPIYVVQSLFVRAAYTVFYLRIIPSELGFRWHRRIILIAFGVYAVYILSYGIFNIFKCGSPANLGDPDAICVKISTRGVLFDVAYCCDAGLDWTLALVPMDVVRRTVHSKRTRNSIIYILTLGCVASTIAVIIPPLNQLANKVNGDGENLLWPITVDTLAFCEALLAIVCLCLAALKPLFKEYLDPMLVLRSTQQSTQPSLPTISLLPTRVDSPFEIGLSTFPQRSTGLDSTLESGLIDLGQPPILQCAQKPPNHPKISKELPTQIPSLKDET</sequence>
<dbReference type="PANTHER" id="PTHR33048:SF47">
    <property type="entry name" value="INTEGRAL MEMBRANE PROTEIN-RELATED"/>
    <property type="match status" value="1"/>
</dbReference>
<protein>
    <recommendedName>
        <fullName evidence="8">Rhodopsin domain-containing protein</fullName>
    </recommendedName>
</protein>
<feature type="domain" description="Rhodopsin" evidence="8">
    <location>
        <begin position="51"/>
        <end position="231"/>
    </location>
</feature>
<comment type="subcellular location">
    <subcellularLocation>
        <location evidence="1">Membrane</location>
        <topology evidence="1">Multi-pass membrane protein</topology>
    </subcellularLocation>
</comment>
<keyword evidence="10" id="KW-1185">Reference proteome</keyword>
<evidence type="ECO:0000256" key="6">
    <source>
        <dbReference type="SAM" id="MobiDB-lite"/>
    </source>
</evidence>
<keyword evidence="3 7" id="KW-1133">Transmembrane helix</keyword>
<dbReference type="InterPro" id="IPR049326">
    <property type="entry name" value="Rhodopsin_dom_fungi"/>
</dbReference>
<evidence type="ECO:0000256" key="2">
    <source>
        <dbReference type="ARBA" id="ARBA00022692"/>
    </source>
</evidence>
<accession>A0A9P4J327</accession>
<reference evidence="9" key="1">
    <citation type="journal article" date="2020" name="Stud. Mycol.">
        <title>101 Dothideomycetes genomes: a test case for predicting lifestyles and emergence of pathogens.</title>
        <authorList>
            <person name="Haridas S."/>
            <person name="Albert R."/>
            <person name="Binder M."/>
            <person name="Bloem J."/>
            <person name="Labutti K."/>
            <person name="Salamov A."/>
            <person name="Andreopoulos B."/>
            <person name="Baker S."/>
            <person name="Barry K."/>
            <person name="Bills G."/>
            <person name="Bluhm B."/>
            <person name="Cannon C."/>
            <person name="Castanera R."/>
            <person name="Culley D."/>
            <person name="Daum C."/>
            <person name="Ezra D."/>
            <person name="Gonzalez J."/>
            <person name="Henrissat B."/>
            <person name="Kuo A."/>
            <person name="Liang C."/>
            <person name="Lipzen A."/>
            <person name="Lutzoni F."/>
            <person name="Magnuson J."/>
            <person name="Mondo S."/>
            <person name="Nolan M."/>
            <person name="Ohm R."/>
            <person name="Pangilinan J."/>
            <person name="Park H.-J."/>
            <person name="Ramirez L."/>
            <person name="Alfaro M."/>
            <person name="Sun H."/>
            <person name="Tritt A."/>
            <person name="Yoshinaga Y."/>
            <person name="Zwiers L.-H."/>
            <person name="Turgeon B."/>
            <person name="Goodwin S."/>
            <person name="Spatafora J."/>
            <person name="Crous P."/>
            <person name="Grigoriev I."/>
        </authorList>
    </citation>
    <scope>NUCLEOTIDE SEQUENCE</scope>
    <source>
        <strain evidence="9">CBS 260.36</strain>
    </source>
</reference>
<dbReference type="EMBL" id="ML996088">
    <property type="protein sequence ID" value="KAF2151503.1"/>
    <property type="molecule type" value="Genomic_DNA"/>
</dbReference>
<evidence type="ECO:0000256" key="5">
    <source>
        <dbReference type="ARBA" id="ARBA00038359"/>
    </source>
</evidence>
<evidence type="ECO:0000256" key="3">
    <source>
        <dbReference type="ARBA" id="ARBA00022989"/>
    </source>
</evidence>
<dbReference type="InterPro" id="IPR052337">
    <property type="entry name" value="SAT4-like"/>
</dbReference>
<feature type="transmembrane region" description="Helical" evidence="7">
    <location>
        <begin position="204"/>
        <end position="226"/>
    </location>
</feature>
<dbReference type="GO" id="GO:0016020">
    <property type="term" value="C:membrane"/>
    <property type="evidence" value="ECO:0007669"/>
    <property type="project" value="UniProtKB-SubCell"/>
</dbReference>
<gene>
    <name evidence="9" type="ORF">K461DRAFT_295549</name>
</gene>
<comment type="caution">
    <text evidence="9">The sequence shown here is derived from an EMBL/GenBank/DDBJ whole genome shotgun (WGS) entry which is preliminary data.</text>
</comment>
<dbReference type="OrthoDB" id="3897607at2759"/>
<dbReference type="AlphaFoldDB" id="A0A9P4J327"/>
<evidence type="ECO:0000313" key="10">
    <source>
        <dbReference type="Proteomes" id="UP000799439"/>
    </source>
</evidence>
<feature type="region of interest" description="Disordered" evidence="6">
    <location>
        <begin position="300"/>
        <end position="323"/>
    </location>
</feature>
<proteinExistence type="inferred from homology"/>